<accession>A0A1S8WQI4</accession>
<dbReference type="AlphaFoldDB" id="A0A1S8WQI4"/>
<dbReference type="PANTHER" id="PTHR33327:SF3">
    <property type="entry name" value="RNA-DIRECTED DNA POLYMERASE"/>
    <property type="match status" value="1"/>
</dbReference>
<name>A0A1S8WQI4_OPIVI</name>
<protein>
    <submittedName>
        <fullName evidence="1">Uncharacterized protein</fullName>
    </submittedName>
</protein>
<keyword evidence="2" id="KW-1185">Reference proteome</keyword>
<feature type="non-terminal residue" evidence="1">
    <location>
        <position position="1"/>
    </location>
</feature>
<evidence type="ECO:0000313" key="2">
    <source>
        <dbReference type="Proteomes" id="UP000243686"/>
    </source>
</evidence>
<reference evidence="1 2" key="1">
    <citation type="submission" date="2015-03" db="EMBL/GenBank/DDBJ databases">
        <title>Draft genome of the nematode, Opisthorchis viverrini.</title>
        <authorList>
            <person name="Mitreva M."/>
        </authorList>
    </citation>
    <scope>NUCLEOTIDE SEQUENCE [LARGE SCALE GENOMIC DNA]</scope>
    <source>
        <strain evidence="1">Khon Kaen</strain>
    </source>
</reference>
<feature type="non-terminal residue" evidence="1">
    <location>
        <position position="114"/>
    </location>
</feature>
<gene>
    <name evidence="1" type="ORF">X801_07434</name>
</gene>
<evidence type="ECO:0000313" key="1">
    <source>
        <dbReference type="EMBL" id="OON16742.1"/>
    </source>
</evidence>
<sequence length="114" mass="12818">CVVAHLLPEVAIEIDDISYEKTGVNPHEVIKNDLIKKTPATDEQNLRVLTASVEIGDRTRAQLLRHMTQLQGKQAVNESIPKELWLQNLPGYIRKILSVVDKDRTLPKLADLAD</sequence>
<dbReference type="Proteomes" id="UP000243686">
    <property type="component" value="Unassembled WGS sequence"/>
</dbReference>
<dbReference type="PANTHER" id="PTHR33327">
    <property type="entry name" value="ENDONUCLEASE"/>
    <property type="match status" value="1"/>
</dbReference>
<dbReference type="EMBL" id="KV896629">
    <property type="protein sequence ID" value="OON16742.1"/>
    <property type="molecule type" value="Genomic_DNA"/>
</dbReference>
<proteinExistence type="predicted"/>
<organism evidence="1 2">
    <name type="scientific">Opisthorchis viverrini</name>
    <name type="common">Southeast Asian liver fluke</name>
    <dbReference type="NCBI Taxonomy" id="6198"/>
    <lineage>
        <taxon>Eukaryota</taxon>
        <taxon>Metazoa</taxon>
        <taxon>Spiralia</taxon>
        <taxon>Lophotrochozoa</taxon>
        <taxon>Platyhelminthes</taxon>
        <taxon>Trematoda</taxon>
        <taxon>Digenea</taxon>
        <taxon>Opisthorchiida</taxon>
        <taxon>Opisthorchiata</taxon>
        <taxon>Opisthorchiidae</taxon>
        <taxon>Opisthorchis</taxon>
    </lineage>
</organism>